<dbReference type="InterPro" id="IPR020846">
    <property type="entry name" value="MFS_dom"/>
</dbReference>
<dbReference type="Gene3D" id="1.20.1250.20">
    <property type="entry name" value="MFS general substrate transporter like domains"/>
    <property type="match status" value="1"/>
</dbReference>
<dbReference type="Proteomes" id="UP001157125">
    <property type="component" value="Unassembled WGS sequence"/>
</dbReference>
<evidence type="ECO:0000256" key="4">
    <source>
        <dbReference type="ARBA" id="ARBA00023136"/>
    </source>
</evidence>
<dbReference type="EMBL" id="BSUN01000001">
    <property type="protein sequence ID" value="GMA37031.1"/>
    <property type="molecule type" value="Genomic_DNA"/>
</dbReference>
<dbReference type="PROSITE" id="PS50850">
    <property type="entry name" value="MFS"/>
    <property type="match status" value="1"/>
</dbReference>
<dbReference type="SUPFAM" id="SSF103473">
    <property type="entry name" value="MFS general substrate transporter"/>
    <property type="match status" value="1"/>
</dbReference>
<evidence type="ECO:0000313" key="8">
    <source>
        <dbReference type="Proteomes" id="UP001157125"/>
    </source>
</evidence>
<evidence type="ECO:0000256" key="5">
    <source>
        <dbReference type="SAM" id="Phobius"/>
    </source>
</evidence>
<keyword evidence="4 5" id="KW-0472">Membrane</keyword>
<feature type="transmembrane region" description="Helical" evidence="5">
    <location>
        <begin position="27"/>
        <end position="48"/>
    </location>
</feature>
<sequence length="279" mass="29645">MGVAFVMIERRASEPVMPLSLFKERNFVLTTGAGLLTGIAMFGTLAYMPTYLQMVAGVSATKAGLLMIPMMGCMLITSVVSGRMVTKTGRYKHLPIIGAVFLGAALYLLSTMTWDHAVWITCVYLGLMGIGLGLTMQILVLVVQNTFPIRMVGTATASNNYFRQIGASLGAAVVGSVFTNRLIDLLGERLPAGAAGATGDMNSLTPEAVSRLPQQIHDVIVSSYNDALTPIYLWMVPLAIGSLILLTFVKEAPLATRIDRSEGASDAATVEASVEAVAH</sequence>
<reference evidence="8" key="1">
    <citation type="journal article" date="2019" name="Int. J. Syst. Evol. Microbiol.">
        <title>The Global Catalogue of Microorganisms (GCM) 10K type strain sequencing project: providing services to taxonomists for standard genome sequencing and annotation.</title>
        <authorList>
            <consortium name="The Broad Institute Genomics Platform"/>
            <consortium name="The Broad Institute Genome Sequencing Center for Infectious Disease"/>
            <person name="Wu L."/>
            <person name="Ma J."/>
        </authorList>
    </citation>
    <scope>NUCLEOTIDE SEQUENCE [LARGE SCALE GENOMIC DNA]</scope>
    <source>
        <strain evidence="8">NBRC 112299</strain>
    </source>
</reference>
<name>A0ABQ6IH25_9MICO</name>
<feature type="domain" description="Major facilitator superfamily (MFS) profile" evidence="6">
    <location>
        <begin position="1"/>
        <end position="253"/>
    </location>
</feature>
<dbReference type="Pfam" id="PF07690">
    <property type="entry name" value="MFS_1"/>
    <property type="match status" value="1"/>
</dbReference>
<evidence type="ECO:0000256" key="1">
    <source>
        <dbReference type="ARBA" id="ARBA00004651"/>
    </source>
</evidence>
<comment type="caution">
    <text evidence="7">The sequence shown here is derived from an EMBL/GenBank/DDBJ whole genome shotgun (WGS) entry which is preliminary data.</text>
</comment>
<feature type="transmembrane region" description="Helical" evidence="5">
    <location>
        <begin position="231"/>
        <end position="249"/>
    </location>
</feature>
<feature type="transmembrane region" description="Helical" evidence="5">
    <location>
        <begin position="60"/>
        <end position="82"/>
    </location>
</feature>
<gene>
    <name evidence="7" type="ORF">GCM10025876_32350</name>
</gene>
<comment type="subcellular location">
    <subcellularLocation>
        <location evidence="1">Cell membrane</location>
        <topology evidence="1">Multi-pass membrane protein</topology>
    </subcellularLocation>
</comment>
<organism evidence="7 8">
    <name type="scientific">Demequina litorisediminis</name>
    <dbReference type="NCBI Taxonomy" id="1849022"/>
    <lineage>
        <taxon>Bacteria</taxon>
        <taxon>Bacillati</taxon>
        <taxon>Actinomycetota</taxon>
        <taxon>Actinomycetes</taxon>
        <taxon>Micrococcales</taxon>
        <taxon>Demequinaceae</taxon>
        <taxon>Demequina</taxon>
    </lineage>
</organism>
<accession>A0ABQ6IH25</accession>
<protein>
    <recommendedName>
        <fullName evidence="6">Major facilitator superfamily (MFS) profile domain-containing protein</fullName>
    </recommendedName>
</protein>
<feature type="transmembrane region" description="Helical" evidence="5">
    <location>
        <begin position="94"/>
        <end position="112"/>
    </location>
</feature>
<keyword evidence="3 5" id="KW-1133">Transmembrane helix</keyword>
<proteinExistence type="predicted"/>
<feature type="transmembrane region" description="Helical" evidence="5">
    <location>
        <begin position="118"/>
        <end position="143"/>
    </location>
</feature>
<feature type="transmembrane region" description="Helical" evidence="5">
    <location>
        <begin position="164"/>
        <end position="183"/>
    </location>
</feature>
<evidence type="ECO:0000256" key="2">
    <source>
        <dbReference type="ARBA" id="ARBA00022692"/>
    </source>
</evidence>
<dbReference type="PANTHER" id="PTHR23501:SF197">
    <property type="entry name" value="COMD"/>
    <property type="match status" value="1"/>
</dbReference>
<dbReference type="PANTHER" id="PTHR23501">
    <property type="entry name" value="MAJOR FACILITATOR SUPERFAMILY"/>
    <property type="match status" value="1"/>
</dbReference>
<dbReference type="InterPro" id="IPR011701">
    <property type="entry name" value="MFS"/>
</dbReference>
<keyword evidence="8" id="KW-1185">Reference proteome</keyword>
<keyword evidence="2 5" id="KW-0812">Transmembrane</keyword>
<evidence type="ECO:0000256" key="3">
    <source>
        <dbReference type="ARBA" id="ARBA00022989"/>
    </source>
</evidence>
<evidence type="ECO:0000313" key="7">
    <source>
        <dbReference type="EMBL" id="GMA37031.1"/>
    </source>
</evidence>
<dbReference type="InterPro" id="IPR036259">
    <property type="entry name" value="MFS_trans_sf"/>
</dbReference>
<evidence type="ECO:0000259" key="6">
    <source>
        <dbReference type="PROSITE" id="PS50850"/>
    </source>
</evidence>